<evidence type="ECO:0000256" key="8">
    <source>
        <dbReference type="ARBA" id="ARBA00022741"/>
    </source>
</evidence>
<dbReference type="Proteomes" id="UP001283341">
    <property type="component" value="Unassembled WGS sequence"/>
</dbReference>
<dbReference type="EC" id="2.7.11.1" evidence="3"/>
<dbReference type="Gene3D" id="1.10.510.10">
    <property type="entry name" value="Transferase(Phosphotransferase) domain 1"/>
    <property type="match status" value="1"/>
</dbReference>
<evidence type="ECO:0000259" key="15">
    <source>
        <dbReference type="PROSITE" id="PS50011"/>
    </source>
</evidence>
<dbReference type="PROSITE" id="PS50011">
    <property type="entry name" value="PROTEIN_KINASE_DOM"/>
    <property type="match status" value="1"/>
</dbReference>
<dbReference type="Pfam" id="PF00069">
    <property type="entry name" value="Pkinase"/>
    <property type="match status" value="2"/>
</dbReference>
<evidence type="ECO:0000313" key="17">
    <source>
        <dbReference type="Proteomes" id="UP001283341"/>
    </source>
</evidence>
<evidence type="ECO:0000256" key="3">
    <source>
        <dbReference type="ARBA" id="ARBA00012513"/>
    </source>
</evidence>
<evidence type="ECO:0000256" key="12">
    <source>
        <dbReference type="ARBA" id="ARBA00033194"/>
    </source>
</evidence>
<keyword evidence="6" id="KW-0723">Serine/threonine-protein kinase</keyword>
<comment type="subunit">
    <text evidence="2">Component of the EKC/KEOPS complex composed of at least BUD32, CGI121, GON7, KAE1 and PCC1; the whole complex dimerizes.</text>
</comment>
<keyword evidence="8" id="KW-0547">Nucleotide-binding</keyword>
<dbReference type="PANTHER" id="PTHR45646">
    <property type="entry name" value="SERINE/THREONINE-PROTEIN KINASE DOA-RELATED"/>
    <property type="match status" value="1"/>
</dbReference>
<dbReference type="GO" id="GO:0004674">
    <property type="term" value="F:protein serine/threonine kinase activity"/>
    <property type="evidence" value="ECO:0007669"/>
    <property type="project" value="UniProtKB-KW"/>
</dbReference>
<dbReference type="EMBL" id="JAUEDM010000007">
    <property type="protein sequence ID" value="KAK3314230.1"/>
    <property type="molecule type" value="Genomic_DNA"/>
</dbReference>
<comment type="caution">
    <text evidence="16">The sequence shown here is derived from an EMBL/GenBank/DDBJ whole genome shotgun (WGS) entry which is preliminary data.</text>
</comment>
<dbReference type="InterPro" id="IPR011009">
    <property type="entry name" value="Kinase-like_dom_sf"/>
</dbReference>
<evidence type="ECO:0000256" key="4">
    <source>
        <dbReference type="ARBA" id="ARBA00013948"/>
    </source>
</evidence>
<proteinExistence type="predicted"/>
<evidence type="ECO:0000256" key="11">
    <source>
        <dbReference type="ARBA" id="ARBA00030980"/>
    </source>
</evidence>
<gene>
    <name evidence="16" type="ORF">B0H66DRAFT_484433</name>
</gene>
<dbReference type="SMART" id="SM00220">
    <property type="entry name" value="S_TKc"/>
    <property type="match status" value="1"/>
</dbReference>
<feature type="domain" description="Protein kinase" evidence="15">
    <location>
        <begin position="38"/>
        <end position="430"/>
    </location>
</feature>
<evidence type="ECO:0000256" key="9">
    <source>
        <dbReference type="ARBA" id="ARBA00022777"/>
    </source>
</evidence>
<keyword evidence="17" id="KW-1185">Reference proteome</keyword>
<dbReference type="Gene3D" id="3.30.200.20">
    <property type="entry name" value="Phosphorylase Kinase, domain 1"/>
    <property type="match status" value="1"/>
</dbReference>
<keyword evidence="7" id="KW-0808">Transferase</keyword>
<comment type="catalytic activity">
    <reaction evidence="13">
        <text>L-threonyl-[protein] + ATP = O-phospho-L-threonyl-[protein] + ADP + H(+)</text>
        <dbReference type="Rhea" id="RHEA:46608"/>
        <dbReference type="Rhea" id="RHEA-COMP:11060"/>
        <dbReference type="Rhea" id="RHEA-COMP:11605"/>
        <dbReference type="ChEBI" id="CHEBI:15378"/>
        <dbReference type="ChEBI" id="CHEBI:30013"/>
        <dbReference type="ChEBI" id="CHEBI:30616"/>
        <dbReference type="ChEBI" id="CHEBI:61977"/>
        <dbReference type="ChEBI" id="CHEBI:456216"/>
        <dbReference type="EC" id="2.7.11.1"/>
    </reaction>
</comment>
<evidence type="ECO:0000313" key="16">
    <source>
        <dbReference type="EMBL" id="KAK3314230.1"/>
    </source>
</evidence>
<evidence type="ECO:0000256" key="13">
    <source>
        <dbReference type="ARBA" id="ARBA00047899"/>
    </source>
</evidence>
<dbReference type="InterPro" id="IPR008266">
    <property type="entry name" value="Tyr_kinase_AS"/>
</dbReference>
<dbReference type="AlphaFoldDB" id="A0AAE0HWJ2"/>
<evidence type="ECO:0000256" key="5">
    <source>
        <dbReference type="ARBA" id="ARBA00019973"/>
    </source>
</evidence>
<evidence type="ECO:0000256" key="2">
    <source>
        <dbReference type="ARBA" id="ARBA00011534"/>
    </source>
</evidence>
<keyword evidence="9 16" id="KW-0418">Kinase</keyword>
<organism evidence="16 17">
    <name type="scientific">Apodospora peruviana</name>
    <dbReference type="NCBI Taxonomy" id="516989"/>
    <lineage>
        <taxon>Eukaryota</taxon>
        <taxon>Fungi</taxon>
        <taxon>Dikarya</taxon>
        <taxon>Ascomycota</taxon>
        <taxon>Pezizomycotina</taxon>
        <taxon>Sordariomycetes</taxon>
        <taxon>Sordariomycetidae</taxon>
        <taxon>Sordariales</taxon>
        <taxon>Lasiosphaeriaceae</taxon>
        <taxon>Apodospora</taxon>
    </lineage>
</organism>
<dbReference type="SUPFAM" id="SSF56112">
    <property type="entry name" value="Protein kinase-like (PK-like)"/>
    <property type="match status" value="1"/>
</dbReference>
<sequence length="433" mass="49012">MQFVGPEFRYKCEPLDRYQAGGWHPTHIGDRLGVDGRYRVVNKLGHGGFGVVWLCRDTEDRVTPWKAVKIENAATTNRGAADINDLKIQDVFDALELTPQTALKNQIAIPYEHFWLDGPNGTHLCSVLPILGPSIRDRSLYKDGKRDVKAICRQVIRAMQYLHSVEICHGDFRPANILLQIEGLQLLEDKEIQMVFGLPQVSLVAPKVFGQNCRPRYLVCSADMNLDKLDDFVKIKAGNLRAKDEPMVAVVDFGGASHTSYRSAWTTCIPTHLLAPEYFFGYEASFATDIFALGCTLTILQLDEYPFTRQGENLDDVALSYLSEMEEFLGPMPMLLRKAWDKRAVTRGQKLVIDMDHGNPATVSWKEIDALRRNWVSHVPGARNVLHGLMLDKGMSKQEANRFADLLKKTMAWEATDRLRLGQILNHPWFAEN</sequence>
<evidence type="ECO:0000256" key="6">
    <source>
        <dbReference type="ARBA" id="ARBA00022527"/>
    </source>
</evidence>
<protein>
    <recommendedName>
        <fullName evidence="5">EKC/KEOPS complex subunit BUD32</fullName>
        <ecNumber evidence="3">2.7.11.1</ecNumber>
    </recommendedName>
    <alternativeName>
        <fullName evidence="11 12">Atypical Serine/threonine protein kinase BUD32</fullName>
    </alternativeName>
    <alternativeName>
        <fullName evidence="4">EKC/KEOPS complex subunit bud32</fullName>
    </alternativeName>
</protein>
<evidence type="ECO:0000256" key="10">
    <source>
        <dbReference type="ARBA" id="ARBA00022840"/>
    </source>
</evidence>
<dbReference type="PROSITE" id="PS00109">
    <property type="entry name" value="PROTEIN_KINASE_TYR"/>
    <property type="match status" value="1"/>
</dbReference>
<keyword evidence="10" id="KW-0067">ATP-binding</keyword>
<dbReference type="InterPro" id="IPR000719">
    <property type="entry name" value="Prot_kinase_dom"/>
</dbReference>
<accession>A0AAE0HWJ2</accession>
<comment type="function">
    <text evidence="1">Component of the EKC/KEOPS complex that is required for the formation of a threonylcarbamoyl group on adenosine at position 37 (t(6)A37) in tRNAs that read codons beginning with adenine. The complex is probably involved in the transfer of the threonylcarbamoyl moiety of threonylcarbamoyl-AMP (TC-AMP) to the N6 group of A37. BUD32 has ATPase activity in the context of the EKC/KEOPS complex and likely plays a supporting role to the catalytic subunit KAE1. The EKC/KEOPS complex also promotes both telomere uncapping and telomere elongation. The complex is required for efficient recruitment of transcriptional coactivators.</text>
</comment>
<reference evidence="16" key="1">
    <citation type="journal article" date="2023" name="Mol. Phylogenet. Evol.">
        <title>Genome-scale phylogeny and comparative genomics of the fungal order Sordariales.</title>
        <authorList>
            <person name="Hensen N."/>
            <person name="Bonometti L."/>
            <person name="Westerberg I."/>
            <person name="Brannstrom I.O."/>
            <person name="Guillou S."/>
            <person name="Cros-Aarteil S."/>
            <person name="Calhoun S."/>
            <person name="Haridas S."/>
            <person name="Kuo A."/>
            <person name="Mondo S."/>
            <person name="Pangilinan J."/>
            <person name="Riley R."/>
            <person name="LaButti K."/>
            <person name="Andreopoulos B."/>
            <person name="Lipzen A."/>
            <person name="Chen C."/>
            <person name="Yan M."/>
            <person name="Daum C."/>
            <person name="Ng V."/>
            <person name="Clum A."/>
            <person name="Steindorff A."/>
            <person name="Ohm R.A."/>
            <person name="Martin F."/>
            <person name="Silar P."/>
            <person name="Natvig D.O."/>
            <person name="Lalanne C."/>
            <person name="Gautier V."/>
            <person name="Ament-Velasquez S.L."/>
            <person name="Kruys A."/>
            <person name="Hutchinson M.I."/>
            <person name="Powell A.J."/>
            <person name="Barry K."/>
            <person name="Miller A.N."/>
            <person name="Grigoriev I.V."/>
            <person name="Debuchy R."/>
            <person name="Gladieux P."/>
            <person name="Hiltunen Thoren M."/>
            <person name="Johannesson H."/>
        </authorList>
    </citation>
    <scope>NUCLEOTIDE SEQUENCE</scope>
    <source>
        <strain evidence="16">CBS 118394</strain>
    </source>
</reference>
<dbReference type="InterPro" id="IPR051175">
    <property type="entry name" value="CLK_kinases"/>
</dbReference>
<name>A0AAE0HWJ2_9PEZI</name>
<reference evidence="16" key="2">
    <citation type="submission" date="2023-06" db="EMBL/GenBank/DDBJ databases">
        <authorList>
            <consortium name="Lawrence Berkeley National Laboratory"/>
            <person name="Haridas S."/>
            <person name="Hensen N."/>
            <person name="Bonometti L."/>
            <person name="Westerberg I."/>
            <person name="Brannstrom I.O."/>
            <person name="Guillou S."/>
            <person name="Cros-Aarteil S."/>
            <person name="Calhoun S."/>
            <person name="Kuo A."/>
            <person name="Mondo S."/>
            <person name="Pangilinan J."/>
            <person name="Riley R."/>
            <person name="Labutti K."/>
            <person name="Andreopoulos B."/>
            <person name="Lipzen A."/>
            <person name="Chen C."/>
            <person name="Yanf M."/>
            <person name="Daum C."/>
            <person name="Ng V."/>
            <person name="Clum A."/>
            <person name="Steindorff A."/>
            <person name="Ohm R."/>
            <person name="Martin F."/>
            <person name="Silar P."/>
            <person name="Natvig D."/>
            <person name="Lalanne C."/>
            <person name="Gautier V."/>
            <person name="Ament-Velasquez S.L."/>
            <person name="Kruys A."/>
            <person name="Hutchinson M.I."/>
            <person name="Powell A.J."/>
            <person name="Barry K."/>
            <person name="Miller A.N."/>
            <person name="Grigoriev I.V."/>
            <person name="Debuchy R."/>
            <person name="Gladieux P."/>
            <person name="Thoren M.H."/>
            <person name="Johannesson H."/>
        </authorList>
    </citation>
    <scope>NUCLEOTIDE SEQUENCE</scope>
    <source>
        <strain evidence="16">CBS 118394</strain>
    </source>
</reference>
<evidence type="ECO:0000256" key="7">
    <source>
        <dbReference type="ARBA" id="ARBA00022679"/>
    </source>
</evidence>
<dbReference type="GO" id="GO:0005524">
    <property type="term" value="F:ATP binding"/>
    <property type="evidence" value="ECO:0007669"/>
    <property type="project" value="UniProtKB-KW"/>
</dbReference>
<comment type="catalytic activity">
    <reaction evidence="14">
        <text>L-seryl-[protein] + ATP = O-phospho-L-seryl-[protein] + ADP + H(+)</text>
        <dbReference type="Rhea" id="RHEA:17989"/>
        <dbReference type="Rhea" id="RHEA-COMP:9863"/>
        <dbReference type="Rhea" id="RHEA-COMP:11604"/>
        <dbReference type="ChEBI" id="CHEBI:15378"/>
        <dbReference type="ChEBI" id="CHEBI:29999"/>
        <dbReference type="ChEBI" id="CHEBI:30616"/>
        <dbReference type="ChEBI" id="CHEBI:83421"/>
        <dbReference type="ChEBI" id="CHEBI:456216"/>
        <dbReference type="EC" id="2.7.11.1"/>
    </reaction>
</comment>
<evidence type="ECO:0000256" key="1">
    <source>
        <dbReference type="ARBA" id="ARBA00003747"/>
    </source>
</evidence>
<evidence type="ECO:0000256" key="14">
    <source>
        <dbReference type="ARBA" id="ARBA00048679"/>
    </source>
</evidence>